<dbReference type="CDD" id="cd14801">
    <property type="entry name" value="STAT_DBD"/>
    <property type="match status" value="1"/>
</dbReference>
<dbReference type="Gene3D" id="1.20.1050.20">
    <property type="entry name" value="STAT transcription factor, all-alpha domain"/>
    <property type="match status" value="1"/>
</dbReference>
<evidence type="ECO:0000256" key="8">
    <source>
        <dbReference type="ARBA" id="ARBA00023125"/>
    </source>
</evidence>
<sequence>MDVLLGHLSHLGKLLEELCTESKECDCQWKLTSEIQAQFIGRLGTIQSLRGKYLSILKNCQKAAAGLLAQKQEDSKPASNRDDGKQNILQEISKALDSANKQAGKIYEKLFDSRKALLGSLKRSVELVVASRCLLIDEALHEWKRRQKMAQIGLLFEREEELLDQIAERFEYLAEEVWTLLTVAQWFCELLDQSPKLPDQNVPQCHAAAEQILSALTDELRAIVHSSFIVSKQPNVVLKQHNKFNAEARLLVGDKLGIKFFNVKVSVKLVGEEQARSLEEGIVSLPDAPTVAKIGISSLSESEKDSQEVNLEVERESKRVKAVFKSKLLKVDPRKSVCKNADDQQVPVCERNYALLFTCSPFKMGGVLFDNVWALSLPVKLTVHGSQERLSHAMILWNHAFSPAKTPFNIPDAVEWSQLAEALRYKFKYQTGATRPLSKSDLDYLAEKVLGQPLSSAMQPAMVTLDMFCKNPMRQDLDFSFWSWFFEITVLIKQKLLRLWDEGLIRGFISRQDARELLLSLQESCFLLRFSDSHLGGLSVSFATYLEDGRREVFPLAPFTAKDLEHLSLGPRIARCPQLLHIEHVYGSERCFEKSVIFRQEAEMRHKSQTVNPKTYPYITSELIMVAHTAVPGIADAEATPSSPSNGICPSPGDDLSTICECVGITSDFLDNPINLNDFDWNSLGVGLATSEIFEAPMGENDLLSCLDEQK</sequence>
<keyword evidence="10 13" id="KW-0804">Transcription</keyword>
<evidence type="ECO:0000259" key="14">
    <source>
        <dbReference type="PROSITE" id="PS50001"/>
    </source>
</evidence>
<comment type="subcellular location">
    <subcellularLocation>
        <location evidence="2 13">Cytoplasm</location>
    </subcellularLocation>
    <subcellularLocation>
        <location evidence="1 13">Nucleus</location>
    </subcellularLocation>
</comment>
<evidence type="ECO:0000256" key="4">
    <source>
        <dbReference type="ARBA" id="ARBA00022490"/>
    </source>
</evidence>
<gene>
    <name evidence="15" type="ORF">M514_01707</name>
</gene>
<evidence type="ECO:0000313" key="15">
    <source>
        <dbReference type="EMBL" id="KFD72367.1"/>
    </source>
</evidence>
<keyword evidence="6 12" id="KW-0727">SH2 domain</keyword>
<evidence type="ECO:0000256" key="7">
    <source>
        <dbReference type="ARBA" id="ARBA00023015"/>
    </source>
</evidence>
<dbReference type="Gene3D" id="1.10.238.10">
    <property type="entry name" value="EF-hand"/>
    <property type="match status" value="1"/>
</dbReference>
<keyword evidence="4 13" id="KW-0963">Cytoplasm</keyword>
<evidence type="ECO:0000256" key="2">
    <source>
        <dbReference type="ARBA" id="ARBA00004496"/>
    </source>
</evidence>
<dbReference type="GO" id="GO:0003677">
    <property type="term" value="F:DNA binding"/>
    <property type="evidence" value="ECO:0007669"/>
    <property type="project" value="UniProtKB-KW"/>
</dbReference>
<accession>A0A085NSC1</accession>
<dbReference type="InterPro" id="IPR000980">
    <property type="entry name" value="SH2"/>
</dbReference>
<dbReference type="InterPro" id="IPR012345">
    <property type="entry name" value="STAT_TF_DNA-bd_N"/>
</dbReference>
<dbReference type="SUPFAM" id="SSF55550">
    <property type="entry name" value="SH2 domain"/>
    <property type="match status" value="1"/>
</dbReference>
<evidence type="ECO:0000256" key="1">
    <source>
        <dbReference type="ARBA" id="ARBA00004123"/>
    </source>
</evidence>
<dbReference type="Gene3D" id="3.30.505.10">
    <property type="entry name" value="SH2 domain"/>
    <property type="match status" value="1"/>
</dbReference>
<evidence type="ECO:0000256" key="12">
    <source>
        <dbReference type="PROSITE-ProRule" id="PRU00191"/>
    </source>
</evidence>
<dbReference type="Pfam" id="PF02864">
    <property type="entry name" value="STAT_bind"/>
    <property type="match status" value="1"/>
</dbReference>
<dbReference type="Pfam" id="PF00017">
    <property type="entry name" value="SH2"/>
    <property type="match status" value="1"/>
</dbReference>
<evidence type="ECO:0000256" key="6">
    <source>
        <dbReference type="ARBA" id="ARBA00022999"/>
    </source>
</evidence>
<dbReference type="Proteomes" id="UP000030758">
    <property type="component" value="Unassembled WGS sequence"/>
</dbReference>
<dbReference type="GO" id="GO:0005737">
    <property type="term" value="C:cytoplasm"/>
    <property type="evidence" value="ECO:0007669"/>
    <property type="project" value="UniProtKB-SubCell"/>
</dbReference>
<evidence type="ECO:0000256" key="9">
    <source>
        <dbReference type="ARBA" id="ARBA00023159"/>
    </source>
</evidence>
<keyword evidence="9 13" id="KW-0010">Activator</keyword>
<evidence type="ECO:0000256" key="11">
    <source>
        <dbReference type="ARBA" id="ARBA00023242"/>
    </source>
</evidence>
<evidence type="ECO:0000256" key="10">
    <source>
        <dbReference type="ARBA" id="ARBA00023163"/>
    </source>
</evidence>
<evidence type="ECO:0000256" key="3">
    <source>
        <dbReference type="ARBA" id="ARBA00005586"/>
    </source>
</evidence>
<dbReference type="SUPFAM" id="SSF49417">
    <property type="entry name" value="p53-like transcription factors"/>
    <property type="match status" value="1"/>
</dbReference>
<name>A0A085NSC1_9BILA</name>
<dbReference type="InterPro" id="IPR008967">
    <property type="entry name" value="p53-like_TF_DNA-bd_sf"/>
</dbReference>
<dbReference type="GO" id="GO:0005634">
    <property type="term" value="C:nucleus"/>
    <property type="evidence" value="ECO:0007669"/>
    <property type="project" value="UniProtKB-SubCell"/>
</dbReference>
<dbReference type="AlphaFoldDB" id="A0A085NSC1"/>
<dbReference type="PROSITE" id="PS50001">
    <property type="entry name" value="SH2"/>
    <property type="match status" value="1"/>
</dbReference>
<dbReference type="GO" id="GO:0003700">
    <property type="term" value="F:DNA-binding transcription factor activity"/>
    <property type="evidence" value="ECO:0007669"/>
    <property type="project" value="InterPro"/>
</dbReference>
<dbReference type="GO" id="GO:0007165">
    <property type="term" value="P:signal transduction"/>
    <property type="evidence" value="ECO:0007669"/>
    <property type="project" value="InterPro"/>
</dbReference>
<dbReference type="Pfam" id="PF01017">
    <property type="entry name" value="STAT_alpha"/>
    <property type="match status" value="1"/>
</dbReference>
<keyword evidence="7 13" id="KW-0805">Transcription regulation</keyword>
<comment type="similarity">
    <text evidence="3 13">Belongs to the transcription factor STAT family.</text>
</comment>
<dbReference type="EMBL" id="KL367478">
    <property type="protein sequence ID" value="KFD72367.1"/>
    <property type="molecule type" value="Genomic_DNA"/>
</dbReference>
<dbReference type="Gene3D" id="2.60.40.630">
    <property type="entry name" value="STAT transcription factor, DNA-binding domain"/>
    <property type="match status" value="1"/>
</dbReference>
<feature type="domain" description="SH2" evidence="14">
    <location>
        <begin position="500"/>
        <end position="569"/>
    </location>
</feature>
<dbReference type="CDD" id="cd09919">
    <property type="entry name" value="SH2_STAT_family"/>
    <property type="match status" value="1"/>
</dbReference>
<organism evidence="15">
    <name type="scientific">Trichuris suis</name>
    <name type="common">pig whipworm</name>
    <dbReference type="NCBI Taxonomy" id="68888"/>
    <lineage>
        <taxon>Eukaryota</taxon>
        <taxon>Metazoa</taxon>
        <taxon>Ecdysozoa</taxon>
        <taxon>Nematoda</taxon>
        <taxon>Enoplea</taxon>
        <taxon>Dorylaimia</taxon>
        <taxon>Trichinellida</taxon>
        <taxon>Trichuridae</taxon>
        <taxon>Trichuris</taxon>
    </lineage>
</organism>
<evidence type="ECO:0000256" key="5">
    <source>
        <dbReference type="ARBA" id="ARBA00022553"/>
    </source>
</evidence>
<dbReference type="Pfam" id="PF21354">
    <property type="entry name" value="STAT_linker"/>
    <property type="match status" value="1"/>
</dbReference>
<proteinExistence type="inferred from homology"/>
<dbReference type="InterPro" id="IPR001217">
    <property type="entry name" value="STAT"/>
</dbReference>
<reference evidence="15" key="1">
    <citation type="journal article" date="2014" name="Nat. Genet.">
        <title>Genome and transcriptome of the porcine whipworm Trichuris suis.</title>
        <authorList>
            <person name="Jex A.R."/>
            <person name="Nejsum P."/>
            <person name="Schwarz E.M."/>
            <person name="Hu L."/>
            <person name="Young N.D."/>
            <person name="Hall R.S."/>
            <person name="Korhonen P.K."/>
            <person name="Liao S."/>
            <person name="Thamsborg S."/>
            <person name="Xia J."/>
            <person name="Xu P."/>
            <person name="Wang S."/>
            <person name="Scheerlinck J.P."/>
            <person name="Hofmann A."/>
            <person name="Sternberg P.W."/>
            <person name="Wang J."/>
            <person name="Gasser R.B."/>
        </authorList>
    </citation>
    <scope>NUCLEOTIDE SEQUENCE [LARGE SCALE GENOMIC DNA]</scope>
    <source>
        <strain evidence="15">DCEP-RM93F</strain>
    </source>
</reference>
<dbReference type="SUPFAM" id="SSF47655">
    <property type="entry name" value="STAT"/>
    <property type="match status" value="1"/>
</dbReference>
<dbReference type="InterPro" id="IPR036860">
    <property type="entry name" value="SH2_dom_sf"/>
</dbReference>
<evidence type="ECO:0000256" key="13">
    <source>
        <dbReference type="RuleBase" id="RU046415"/>
    </source>
</evidence>
<dbReference type="InterPro" id="IPR048988">
    <property type="entry name" value="STAT_linker"/>
</dbReference>
<protein>
    <recommendedName>
        <fullName evidence="13">Signal transducer and activator of transcription</fullName>
    </recommendedName>
</protein>
<dbReference type="PANTHER" id="PTHR11801">
    <property type="entry name" value="SIGNAL TRANSDUCER AND ACTIVATOR OF TRANSCRIPTION"/>
    <property type="match status" value="1"/>
</dbReference>
<dbReference type="InterPro" id="IPR015988">
    <property type="entry name" value="STAT_TF_CC"/>
</dbReference>
<dbReference type="InterPro" id="IPR013801">
    <property type="entry name" value="STAT_TF_DNA-bd"/>
</dbReference>
<keyword evidence="11 13" id="KW-0539">Nucleus</keyword>
<keyword evidence="8 13" id="KW-0238">DNA-binding</keyword>
<keyword evidence="5 13" id="KW-0597">Phosphoprotein</keyword>
<dbReference type="InterPro" id="IPR013800">
    <property type="entry name" value="STAT_TF_alpha"/>
</dbReference>